<feature type="transmembrane region" description="Helical" evidence="7">
    <location>
        <begin position="257"/>
        <end position="278"/>
    </location>
</feature>
<comment type="caution">
    <text evidence="8">The sequence shown here is derived from an EMBL/GenBank/DDBJ whole genome shotgun (WGS) entry which is preliminary data.</text>
</comment>
<evidence type="ECO:0000256" key="3">
    <source>
        <dbReference type="ARBA" id="ARBA00022475"/>
    </source>
</evidence>
<comment type="similarity">
    <text evidence="2">Belongs to the UPF0324 family.</text>
</comment>
<keyword evidence="4 7" id="KW-0812">Transmembrane</keyword>
<protein>
    <submittedName>
        <fullName evidence="8">Putative integral membrane protein (TIGR00698 family)</fullName>
    </submittedName>
</protein>
<evidence type="ECO:0000256" key="7">
    <source>
        <dbReference type="SAM" id="Phobius"/>
    </source>
</evidence>
<evidence type="ECO:0000256" key="2">
    <source>
        <dbReference type="ARBA" id="ARBA00007977"/>
    </source>
</evidence>
<dbReference type="EMBL" id="RKRA01000001">
    <property type="protein sequence ID" value="RPF26801.1"/>
    <property type="molecule type" value="Genomic_DNA"/>
</dbReference>
<feature type="transmembrane region" description="Helical" evidence="7">
    <location>
        <begin position="38"/>
        <end position="56"/>
    </location>
</feature>
<organism evidence="8 9">
    <name type="scientific">Georgenia muralis</name>
    <dbReference type="NCBI Taxonomy" id="154117"/>
    <lineage>
        <taxon>Bacteria</taxon>
        <taxon>Bacillati</taxon>
        <taxon>Actinomycetota</taxon>
        <taxon>Actinomycetes</taxon>
        <taxon>Micrococcales</taxon>
        <taxon>Bogoriellaceae</taxon>
        <taxon>Georgenia</taxon>
    </lineage>
</organism>
<keyword evidence="3" id="KW-1003">Cell membrane</keyword>
<dbReference type="AlphaFoldDB" id="A0A3N5A4T7"/>
<evidence type="ECO:0000256" key="5">
    <source>
        <dbReference type="ARBA" id="ARBA00022989"/>
    </source>
</evidence>
<comment type="subcellular location">
    <subcellularLocation>
        <location evidence="1">Cell membrane</location>
        <topology evidence="1">Multi-pass membrane protein</topology>
    </subcellularLocation>
</comment>
<feature type="transmembrane region" description="Helical" evidence="7">
    <location>
        <begin position="101"/>
        <end position="119"/>
    </location>
</feature>
<keyword evidence="9" id="KW-1185">Reference proteome</keyword>
<proteinExistence type="inferred from homology"/>
<feature type="transmembrane region" description="Helical" evidence="7">
    <location>
        <begin position="131"/>
        <end position="154"/>
    </location>
</feature>
<sequence length="338" mass="33682">MTAPTEATRRDVARAGPGLLAAALAVVVAGAVHRVVPQLPALTVAVVLGILTANLPQTARLVAGALGPGLAVASKRLMRLGIVLLGLRLSLGEVAELGWRTLAVVVGIVLVTFVGTLLAGRVLGLPRHESLLVATGFSICGASAIAAMGAVTGASRRTTVVPTALVTLCGTLAIAVLPLLQGPLGLAPEAFGRWVGASVHDVGQVVATAGTAGTAALAAAVVVKLTRVLMLAPMVAGVALTIRARRGADDERPLPPVVPLFVAGFLGMIALRSTGAVPTGVLEAAALAQDLLLTAALFGLGSAVRAGELLRTGGRPLVLALVSWALVATVSLVALGLS</sequence>
<dbReference type="OrthoDB" id="9766798at2"/>
<dbReference type="Pfam" id="PF03601">
    <property type="entry name" value="Cons_hypoth698"/>
    <property type="match status" value="1"/>
</dbReference>
<keyword evidence="6 7" id="KW-0472">Membrane</keyword>
<evidence type="ECO:0000313" key="8">
    <source>
        <dbReference type="EMBL" id="RPF26801.1"/>
    </source>
</evidence>
<feature type="transmembrane region" description="Helical" evidence="7">
    <location>
        <begin position="160"/>
        <end position="180"/>
    </location>
</feature>
<keyword evidence="5 7" id="KW-1133">Transmembrane helix</keyword>
<dbReference type="Proteomes" id="UP000280726">
    <property type="component" value="Unassembled WGS sequence"/>
</dbReference>
<feature type="transmembrane region" description="Helical" evidence="7">
    <location>
        <begin position="316"/>
        <end position="337"/>
    </location>
</feature>
<evidence type="ECO:0000256" key="6">
    <source>
        <dbReference type="ARBA" id="ARBA00023136"/>
    </source>
</evidence>
<feature type="transmembrane region" description="Helical" evidence="7">
    <location>
        <begin position="201"/>
        <end position="222"/>
    </location>
</feature>
<dbReference type="RefSeq" id="WP_123915909.1">
    <property type="nucleotide sequence ID" value="NZ_RKRA01000001.1"/>
</dbReference>
<dbReference type="GO" id="GO:0005886">
    <property type="term" value="C:plasma membrane"/>
    <property type="evidence" value="ECO:0007669"/>
    <property type="project" value="UniProtKB-SubCell"/>
</dbReference>
<feature type="transmembrane region" description="Helical" evidence="7">
    <location>
        <begin position="12"/>
        <end position="32"/>
    </location>
</feature>
<dbReference type="PANTHER" id="PTHR30106">
    <property type="entry name" value="INNER MEMBRANE PROTEIN YEIH-RELATED"/>
    <property type="match status" value="1"/>
</dbReference>
<feature type="transmembrane region" description="Helical" evidence="7">
    <location>
        <begin position="284"/>
        <end position="304"/>
    </location>
</feature>
<dbReference type="InterPro" id="IPR018383">
    <property type="entry name" value="UPF0324_pro"/>
</dbReference>
<name>A0A3N5A4T7_9MICO</name>
<accession>A0A3N5A4T7</accession>
<dbReference type="PANTHER" id="PTHR30106:SF2">
    <property type="entry name" value="UPF0324 INNER MEMBRANE PROTEIN YEIH"/>
    <property type="match status" value="1"/>
</dbReference>
<reference evidence="8 9" key="1">
    <citation type="submission" date="2018-11" db="EMBL/GenBank/DDBJ databases">
        <title>Sequencing the genomes of 1000 actinobacteria strains.</title>
        <authorList>
            <person name="Klenk H.-P."/>
        </authorList>
    </citation>
    <scope>NUCLEOTIDE SEQUENCE [LARGE SCALE GENOMIC DNA]</scope>
    <source>
        <strain evidence="8 9">DSM 14418</strain>
    </source>
</reference>
<evidence type="ECO:0000256" key="4">
    <source>
        <dbReference type="ARBA" id="ARBA00022692"/>
    </source>
</evidence>
<gene>
    <name evidence="8" type="ORF">EDD32_1258</name>
</gene>
<evidence type="ECO:0000256" key="1">
    <source>
        <dbReference type="ARBA" id="ARBA00004651"/>
    </source>
</evidence>
<evidence type="ECO:0000313" key="9">
    <source>
        <dbReference type="Proteomes" id="UP000280726"/>
    </source>
</evidence>